<keyword evidence="4 6" id="KW-1133">Transmembrane helix</keyword>
<feature type="transmembrane region" description="Helical" evidence="6">
    <location>
        <begin position="574"/>
        <end position="599"/>
    </location>
</feature>
<keyword evidence="5 6" id="KW-0472">Membrane</keyword>
<feature type="transmembrane region" description="Helical" evidence="6">
    <location>
        <begin position="344"/>
        <end position="367"/>
    </location>
</feature>
<keyword evidence="3 6" id="KW-0812">Transmembrane</keyword>
<dbReference type="PANTHER" id="PTHR31645:SF0">
    <property type="entry name" value="OLIGOPEPTIDE TRANSPORTER YGL114W-RELATED"/>
    <property type="match status" value="1"/>
</dbReference>
<evidence type="ECO:0000256" key="6">
    <source>
        <dbReference type="SAM" id="Phobius"/>
    </source>
</evidence>
<dbReference type="Pfam" id="PF03169">
    <property type="entry name" value="OPT"/>
    <property type="match status" value="1"/>
</dbReference>
<name>A0ABX7RCG0_9GAMM</name>
<dbReference type="EMBL" id="CP071517">
    <property type="protein sequence ID" value="QSX75106.1"/>
    <property type="molecule type" value="Genomic_DNA"/>
</dbReference>
<feature type="transmembrane region" description="Helical" evidence="6">
    <location>
        <begin position="35"/>
        <end position="57"/>
    </location>
</feature>
<feature type="transmembrane region" description="Helical" evidence="6">
    <location>
        <begin position="411"/>
        <end position="430"/>
    </location>
</feature>
<dbReference type="InterPro" id="IPR004814">
    <property type="entry name" value="Oligopep_transpt"/>
</dbReference>
<feature type="transmembrane region" description="Helical" evidence="6">
    <location>
        <begin position="655"/>
        <end position="675"/>
    </location>
</feature>
<protein>
    <submittedName>
        <fullName evidence="7">Oligopeptide transporter, OPT family</fullName>
    </submittedName>
</protein>
<sequence>MYGAPAGLQYSPELQQGPDPVTSTSLSDTAPRTELTVRSLILGVVITLLFTAANVFFGLKAGLTFATSIPAAVISMALLRNFKDSTIQENNIVQTVASSAGTLSSIIFVLPGLVMIGWWTGFPYWESFAICALGGILGVMYSIPLRRALVTNSDLPYPEGVACAEVLKVGSGGDSSTASGVEESRYGLLAVVWGSVVAAAFSLIVATRIFGSNVGAYFRLGGDRGGVTGFDFTLSMALLAVGHLVGLWVGVAMGVGALIAWGWAVPHYSALAATAGPAADLGQATWATYVRFIGAGTIGVAAIWTLAKLVKPVVSGLSSAMAASRIRKAGQAGSLPRQEQDIPIGVVGLISIACFIPIAFLLGHFALGSGLGEHMWKLVIGGLLYVIVMSFLVSAVCGYMAGLIGSSNSPLSGIGILVVIGAALLLVFGIKPLLAPGNEKGLVAFALFVTAVVFAVATIANNNLQDLKTGQLVDATPSKQQWALVVGVLAGAAIIPPILDLLNQAYGFTGAPGAVPGRALAAPQAGLISALAQGVILGNIDWSLIRIGAYIGAGLIVIDIILRRTTKSAHLSPLAVGLGIYLPTSATLMVVVGAVIGWLYDRRAERSAKPESTKQMGVLLASGMIVGEGLIGVAIAAIVAFSGEDFPLGLVGDGFAGPAVWIGGAAFVAAVFVLYRWAERVSAKAAAA</sequence>
<feature type="transmembrane region" description="Helical" evidence="6">
    <location>
        <begin position="63"/>
        <end position="80"/>
    </location>
</feature>
<gene>
    <name evidence="7" type="ORF">HIV01_000570</name>
</gene>
<feature type="transmembrane region" description="Helical" evidence="6">
    <location>
        <begin position="124"/>
        <end position="143"/>
    </location>
</feature>
<feature type="transmembrane region" description="Helical" evidence="6">
    <location>
        <begin position="379"/>
        <end position="404"/>
    </location>
</feature>
<feature type="transmembrane region" description="Helical" evidence="6">
    <location>
        <begin position="619"/>
        <end position="643"/>
    </location>
</feature>
<dbReference type="NCBIfam" id="TIGR00733">
    <property type="entry name" value="OPT family oligopeptide transporter"/>
    <property type="match status" value="1"/>
</dbReference>
<evidence type="ECO:0000256" key="4">
    <source>
        <dbReference type="ARBA" id="ARBA00022989"/>
    </source>
</evidence>
<keyword evidence="2" id="KW-0813">Transport</keyword>
<feature type="transmembrane region" description="Helical" evidence="6">
    <location>
        <begin position="236"/>
        <end position="261"/>
    </location>
</feature>
<evidence type="ECO:0000256" key="1">
    <source>
        <dbReference type="ARBA" id="ARBA00004141"/>
    </source>
</evidence>
<comment type="subcellular location">
    <subcellularLocation>
        <location evidence="1">Membrane</location>
        <topology evidence="1">Multi-pass membrane protein</topology>
    </subcellularLocation>
</comment>
<feature type="transmembrane region" description="Helical" evidence="6">
    <location>
        <begin position="442"/>
        <end position="461"/>
    </location>
</feature>
<evidence type="ECO:0000256" key="3">
    <source>
        <dbReference type="ARBA" id="ARBA00022692"/>
    </source>
</evidence>
<accession>A0ABX7RCG0</accession>
<dbReference type="InterPro" id="IPR004813">
    <property type="entry name" value="OPT"/>
</dbReference>
<dbReference type="Proteomes" id="UP000663400">
    <property type="component" value="Chromosome"/>
</dbReference>
<keyword evidence="8" id="KW-1185">Reference proteome</keyword>
<proteinExistence type="predicted"/>
<feature type="transmembrane region" description="Helical" evidence="6">
    <location>
        <begin position="482"/>
        <end position="499"/>
    </location>
</feature>
<evidence type="ECO:0000256" key="5">
    <source>
        <dbReference type="ARBA" id="ARBA00023136"/>
    </source>
</evidence>
<dbReference type="NCBIfam" id="TIGR00728">
    <property type="entry name" value="OPT_sfam"/>
    <property type="match status" value="1"/>
</dbReference>
<evidence type="ECO:0000256" key="2">
    <source>
        <dbReference type="ARBA" id="ARBA00022448"/>
    </source>
</evidence>
<feature type="transmembrane region" description="Helical" evidence="6">
    <location>
        <begin position="544"/>
        <end position="562"/>
    </location>
</feature>
<reference evidence="7 8" key="1">
    <citation type="submission" date="2021-02" db="EMBL/GenBank/DDBJ databases">
        <title>Lysobacter arenosi sp. nov., isolated from soil of gangwondo yeongwol, south Korea.</title>
        <authorList>
            <person name="Kim K.R."/>
            <person name="Kim K.H."/>
            <person name="Jeon C.O."/>
        </authorList>
    </citation>
    <scope>NUCLEOTIDE SEQUENCE [LARGE SCALE GENOMIC DNA]</scope>
    <source>
        <strain evidence="7 8">R7</strain>
    </source>
</reference>
<feature type="transmembrane region" description="Helical" evidence="6">
    <location>
        <begin position="519"/>
        <end position="537"/>
    </location>
</feature>
<dbReference type="PANTHER" id="PTHR31645">
    <property type="entry name" value="OLIGOPEPTIDE TRANSPORTER YGL114W-RELATED"/>
    <property type="match status" value="1"/>
</dbReference>
<feature type="transmembrane region" description="Helical" evidence="6">
    <location>
        <begin position="92"/>
        <end position="118"/>
    </location>
</feature>
<organism evidence="7 8">
    <name type="scientific">Lysobacter arenosi</name>
    <dbReference type="NCBI Taxonomy" id="2795387"/>
    <lineage>
        <taxon>Bacteria</taxon>
        <taxon>Pseudomonadati</taxon>
        <taxon>Pseudomonadota</taxon>
        <taxon>Gammaproteobacteria</taxon>
        <taxon>Lysobacterales</taxon>
        <taxon>Lysobacteraceae</taxon>
        <taxon>Lysobacter</taxon>
    </lineage>
</organism>
<evidence type="ECO:0000313" key="8">
    <source>
        <dbReference type="Proteomes" id="UP000663400"/>
    </source>
</evidence>
<dbReference type="InterPro" id="IPR045035">
    <property type="entry name" value="YSL-like"/>
</dbReference>
<evidence type="ECO:0000313" key="7">
    <source>
        <dbReference type="EMBL" id="QSX75106.1"/>
    </source>
</evidence>
<feature type="transmembrane region" description="Helical" evidence="6">
    <location>
        <begin position="186"/>
        <end position="210"/>
    </location>
</feature>